<organism evidence="9 10">
    <name type="scientific">Phlebiopsis gigantea (strain 11061_1 CR5-6)</name>
    <name type="common">White-rot fungus</name>
    <name type="synonym">Peniophora gigantea</name>
    <dbReference type="NCBI Taxonomy" id="745531"/>
    <lineage>
        <taxon>Eukaryota</taxon>
        <taxon>Fungi</taxon>
        <taxon>Dikarya</taxon>
        <taxon>Basidiomycota</taxon>
        <taxon>Agaricomycotina</taxon>
        <taxon>Agaricomycetes</taxon>
        <taxon>Polyporales</taxon>
        <taxon>Phanerochaetaceae</taxon>
        <taxon>Phlebiopsis</taxon>
    </lineage>
</organism>
<dbReference type="InterPro" id="IPR001310">
    <property type="entry name" value="Histidine_triad_HIT"/>
</dbReference>
<evidence type="ECO:0000256" key="4">
    <source>
        <dbReference type="PIRSR" id="PIRSR601310-3"/>
    </source>
</evidence>
<dbReference type="InterPro" id="IPR036265">
    <property type="entry name" value="HIT-like_sf"/>
</dbReference>
<dbReference type="InterPro" id="IPR051884">
    <property type="entry name" value="Bis(5'-adenosyl)-TPase_reg"/>
</dbReference>
<dbReference type="SUPFAM" id="SSF54197">
    <property type="entry name" value="HIT-like"/>
    <property type="match status" value="1"/>
</dbReference>
<keyword evidence="1" id="KW-0547">Nucleotide-binding</keyword>
<evidence type="ECO:0000313" key="10">
    <source>
        <dbReference type="Proteomes" id="UP000053257"/>
    </source>
</evidence>
<dbReference type="GO" id="GO:0000166">
    <property type="term" value="F:nucleotide binding"/>
    <property type="evidence" value="ECO:0007669"/>
    <property type="project" value="UniProtKB-KW"/>
</dbReference>
<protein>
    <recommendedName>
        <fullName evidence="8">HIT domain-containing protein</fullName>
    </recommendedName>
</protein>
<dbReference type="AlphaFoldDB" id="A0A0C3SBJ9"/>
<dbReference type="STRING" id="745531.A0A0C3SBJ9"/>
<name>A0A0C3SBJ9_PHLG1</name>
<sequence length="195" mass="21592">MSSLLFSTIEVTRQAFYRTPLTCAIVNLKPIVPGHVLVIPRRVVPRLRDLDATELAALMSSVQHVGTVIERVYGADGLTVACQDGKAAGQTVPHVHFHLLPRKAHGDRFAASNDEVYPALERAENELPEILASVTPQHTLNSQLAEKHGVVENAEPLRVDADEDRKPRTLEEMVQEAEWLKTFFEEGGDSVIELI</sequence>
<dbReference type="InterPro" id="IPR039383">
    <property type="entry name" value="FHIT"/>
</dbReference>
<feature type="binding site" evidence="5">
    <location>
        <position position="98"/>
    </location>
    <ligand>
        <name>substrate</name>
    </ligand>
</feature>
<dbReference type="Pfam" id="PF01230">
    <property type="entry name" value="HIT"/>
    <property type="match status" value="1"/>
</dbReference>
<dbReference type="PANTHER" id="PTHR46243:SF1">
    <property type="entry name" value="BIS(5'-ADENOSYL)-TRIPHOSPHATASE"/>
    <property type="match status" value="1"/>
</dbReference>
<proteinExistence type="predicted"/>
<feature type="binding site" evidence="5">
    <location>
        <position position="27"/>
    </location>
    <ligand>
        <name>substrate</name>
    </ligand>
</feature>
<feature type="binding site" evidence="5">
    <location>
        <begin position="89"/>
        <end position="92"/>
    </location>
    <ligand>
        <name>substrate</name>
    </ligand>
</feature>
<dbReference type="HOGENOM" id="CLU_056776_7_1_1"/>
<evidence type="ECO:0000256" key="1">
    <source>
        <dbReference type="ARBA" id="ARBA00022741"/>
    </source>
</evidence>
<reference evidence="9 10" key="1">
    <citation type="journal article" date="2014" name="PLoS Genet.">
        <title>Analysis of the Phlebiopsis gigantea genome, transcriptome and secretome provides insight into its pioneer colonization strategies of wood.</title>
        <authorList>
            <person name="Hori C."/>
            <person name="Ishida T."/>
            <person name="Igarashi K."/>
            <person name="Samejima M."/>
            <person name="Suzuki H."/>
            <person name="Master E."/>
            <person name="Ferreira P."/>
            <person name="Ruiz-Duenas F.J."/>
            <person name="Held B."/>
            <person name="Canessa P."/>
            <person name="Larrondo L.F."/>
            <person name="Schmoll M."/>
            <person name="Druzhinina I.S."/>
            <person name="Kubicek C.P."/>
            <person name="Gaskell J.A."/>
            <person name="Kersten P."/>
            <person name="St John F."/>
            <person name="Glasner J."/>
            <person name="Sabat G."/>
            <person name="Splinter BonDurant S."/>
            <person name="Syed K."/>
            <person name="Yadav J."/>
            <person name="Mgbeahuruike A.C."/>
            <person name="Kovalchuk A."/>
            <person name="Asiegbu F.O."/>
            <person name="Lackner G."/>
            <person name="Hoffmeister D."/>
            <person name="Rencoret J."/>
            <person name="Gutierrez A."/>
            <person name="Sun H."/>
            <person name="Lindquist E."/>
            <person name="Barry K."/>
            <person name="Riley R."/>
            <person name="Grigoriev I.V."/>
            <person name="Henrissat B."/>
            <person name="Kues U."/>
            <person name="Berka R.M."/>
            <person name="Martinez A.T."/>
            <person name="Covert S.F."/>
            <person name="Blanchette R.A."/>
            <person name="Cullen D."/>
        </authorList>
    </citation>
    <scope>NUCLEOTIDE SEQUENCE [LARGE SCALE GENOMIC DNA]</scope>
    <source>
        <strain evidence="9 10">11061_1 CR5-6</strain>
    </source>
</reference>
<evidence type="ECO:0000256" key="7">
    <source>
        <dbReference type="PROSITE-ProRule" id="PRU00464"/>
    </source>
</evidence>
<dbReference type="PRINTS" id="PR00332">
    <property type="entry name" value="HISTRIAD"/>
</dbReference>
<dbReference type="InterPro" id="IPR019808">
    <property type="entry name" value="Histidine_triad_CS"/>
</dbReference>
<feature type="active site" description="Tele-AMP-histidine intermediate" evidence="3">
    <location>
        <position position="96"/>
    </location>
</feature>
<feature type="site" description="Important for induction of apoptosis" evidence="6">
    <location>
        <position position="117"/>
    </location>
</feature>
<dbReference type="InterPro" id="IPR011146">
    <property type="entry name" value="HIT-like"/>
</dbReference>
<dbReference type="OrthoDB" id="680339at2759"/>
<feature type="binding site" evidence="5">
    <location>
        <position position="83"/>
    </location>
    <ligand>
        <name>substrate</name>
    </ligand>
</feature>
<dbReference type="CDD" id="cd01275">
    <property type="entry name" value="FHIT"/>
    <property type="match status" value="1"/>
</dbReference>
<feature type="short sequence motif" description="Histidine triad motif" evidence="4 7">
    <location>
        <begin position="94"/>
        <end position="98"/>
    </location>
</feature>
<dbReference type="PANTHER" id="PTHR46243">
    <property type="entry name" value="BIS(5'-ADENOSYL)-TRIPHOSPHATASE"/>
    <property type="match status" value="1"/>
</dbReference>
<dbReference type="Gene3D" id="3.30.428.10">
    <property type="entry name" value="HIT-like"/>
    <property type="match status" value="1"/>
</dbReference>
<evidence type="ECO:0000259" key="8">
    <source>
        <dbReference type="PROSITE" id="PS51084"/>
    </source>
</evidence>
<dbReference type="Proteomes" id="UP000053257">
    <property type="component" value="Unassembled WGS sequence"/>
</dbReference>
<accession>A0A0C3SBJ9</accession>
<feature type="domain" description="HIT" evidence="8">
    <location>
        <begin position="2"/>
        <end position="110"/>
    </location>
</feature>
<evidence type="ECO:0000313" key="9">
    <source>
        <dbReference type="EMBL" id="KIP10092.1"/>
    </source>
</evidence>
<evidence type="ECO:0000256" key="3">
    <source>
        <dbReference type="PIRSR" id="PIRSR601310-1"/>
    </source>
</evidence>
<evidence type="ECO:0000256" key="2">
    <source>
        <dbReference type="ARBA" id="ARBA00022801"/>
    </source>
</evidence>
<keyword evidence="2" id="KW-0378">Hydrolase</keyword>
<gene>
    <name evidence="9" type="ORF">PHLGIDRAFT_115729</name>
</gene>
<keyword evidence="10" id="KW-1185">Reference proteome</keyword>
<dbReference type="EMBL" id="KN840458">
    <property type="protein sequence ID" value="KIP10092.1"/>
    <property type="molecule type" value="Genomic_DNA"/>
</dbReference>
<dbReference type="PROSITE" id="PS51084">
    <property type="entry name" value="HIT_2"/>
    <property type="match status" value="1"/>
</dbReference>
<evidence type="ECO:0000256" key="5">
    <source>
        <dbReference type="PIRSR" id="PIRSR639383-2"/>
    </source>
</evidence>
<dbReference type="PROSITE" id="PS00892">
    <property type="entry name" value="HIT_1"/>
    <property type="match status" value="1"/>
</dbReference>
<evidence type="ECO:0000256" key="6">
    <source>
        <dbReference type="PIRSR" id="PIRSR639383-3"/>
    </source>
</evidence>
<dbReference type="GO" id="GO:0016787">
    <property type="term" value="F:hydrolase activity"/>
    <property type="evidence" value="ECO:0007669"/>
    <property type="project" value="UniProtKB-KW"/>
</dbReference>